<comment type="caution">
    <text evidence="2">The sequence shown here is derived from an EMBL/GenBank/DDBJ whole genome shotgun (WGS) entry which is preliminary data.</text>
</comment>
<evidence type="ECO:0000313" key="3">
    <source>
        <dbReference type="Proteomes" id="UP001292094"/>
    </source>
</evidence>
<dbReference type="Proteomes" id="UP001292094">
    <property type="component" value="Unassembled WGS sequence"/>
</dbReference>
<evidence type="ECO:0000256" key="1">
    <source>
        <dbReference type="SAM" id="MobiDB-lite"/>
    </source>
</evidence>
<accession>A0AAE1TMT3</accession>
<dbReference type="EMBL" id="JAWZYT010005181">
    <property type="protein sequence ID" value="KAK4291348.1"/>
    <property type="molecule type" value="Genomic_DNA"/>
</dbReference>
<name>A0AAE1TMT3_9EUCA</name>
<protein>
    <submittedName>
        <fullName evidence="2">Uncharacterized protein</fullName>
    </submittedName>
</protein>
<gene>
    <name evidence="2" type="ORF">Pmani_035819</name>
</gene>
<evidence type="ECO:0000313" key="2">
    <source>
        <dbReference type="EMBL" id="KAK4291348.1"/>
    </source>
</evidence>
<feature type="region of interest" description="Disordered" evidence="1">
    <location>
        <begin position="29"/>
        <end position="66"/>
    </location>
</feature>
<organism evidence="2 3">
    <name type="scientific">Petrolisthes manimaculis</name>
    <dbReference type="NCBI Taxonomy" id="1843537"/>
    <lineage>
        <taxon>Eukaryota</taxon>
        <taxon>Metazoa</taxon>
        <taxon>Ecdysozoa</taxon>
        <taxon>Arthropoda</taxon>
        <taxon>Crustacea</taxon>
        <taxon>Multicrustacea</taxon>
        <taxon>Malacostraca</taxon>
        <taxon>Eumalacostraca</taxon>
        <taxon>Eucarida</taxon>
        <taxon>Decapoda</taxon>
        <taxon>Pleocyemata</taxon>
        <taxon>Anomura</taxon>
        <taxon>Galatheoidea</taxon>
        <taxon>Porcellanidae</taxon>
        <taxon>Petrolisthes</taxon>
    </lineage>
</organism>
<proteinExistence type="predicted"/>
<feature type="compositionally biased region" description="Gly residues" evidence="1">
    <location>
        <begin position="52"/>
        <end position="66"/>
    </location>
</feature>
<reference evidence="2" key="1">
    <citation type="submission" date="2023-11" db="EMBL/GenBank/DDBJ databases">
        <title>Genome assemblies of two species of porcelain crab, Petrolisthes cinctipes and Petrolisthes manimaculis (Anomura: Porcellanidae).</title>
        <authorList>
            <person name="Angst P."/>
        </authorList>
    </citation>
    <scope>NUCLEOTIDE SEQUENCE</scope>
    <source>
        <strain evidence="2">PB745_02</strain>
        <tissue evidence="2">Gill</tissue>
    </source>
</reference>
<sequence length="181" mass="17336">MKTGYQANTSGCHVYTPLLLQYGDWSGDVGGQVSDGGDGGGGTDDDDDGDDVGNGGGGVVGNGGGGVVGIDGGGGDKGCKDVGGGGRDDDDVDVGIDVGDGDKRCKDVSIDVGGGGDSESGDVKMVMEGMAVVEVMVVKFGVLVGCFDVGTVAGVASSVGAGGGVGGGGMVFIFLMVQLGQ</sequence>
<feature type="compositionally biased region" description="Gly residues" evidence="1">
    <location>
        <begin position="29"/>
        <end position="42"/>
    </location>
</feature>
<dbReference type="AlphaFoldDB" id="A0AAE1TMT3"/>
<keyword evidence="3" id="KW-1185">Reference proteome</keyword>